<proteinExistence type="predicted"/>
<reference evidence="3" key="1">
    <citation type="submission" date="2019-02" db="EMBL/GenBank/DDBJ databases">
        <authorList>
            <person name="Gruber-Vodicka R. H."/>
            <person name="Seah K. B. B."/>
        </authorList>
    </citation>
    <scope>NUCLEOTIDE SEQUENCE</scope>
    <source>
        <strain evidence="3">BECK_S127</strain>
        <strain evidence="2">BECK_S1320</strain>
        <strain evidence="1">BECK_S1321</strain>
    </source>
</reference>
<dbReference type="EMBL" id="CAADHB010000016">
    <property type="protein sequence ID" value="VFK78488.1"/>
    <property type="molecule type" value="Genomic_DNA"/>
</dbReference>
<dbReference type="EMBL" id="CAADFR010000012">
    <property type="protein sequence ID" value="VFK37199.1"/>
    <property type="molecule type" value="Genomic_DNA"/>
</dbReference>
<sequence>MHIKAEHVTTFLGCKPIAVYRDEVRNDFSTGSTVRVSITIWGQRTPYKHSTHTLQLSCPLLHLLPKDPR</sequence>
<evidence type="ECO:0000313" key="3">
    <source>
        <dbReference type="EMBL" id="VFK78488.1"/>
    </source>
</evidence>
<protein>
    <submittedName>
        <fullName evidence="3">Uncharacterized protein</fullName>
    </submittedName>
</protein>
<evidence type="ECO:0000313" key="1">
    <source>
        <dbReference type="EMBL" id="VFK37199.1"/>
    </source>
</evidence>
<gene>
    <name evidence="3" type="ORF">BECKSD772D_GA0070982_101611</name>
    <name evidence="2" type="ORF">BECKSD772E_GA0070983_101213</name>
    <name evidence="1" type="ORF">BECKSD772F_GA0070984_101214</name>
</gene>
<accession>A0A451BJS8</accession>
<dbReference type="AlphaFoldDB" id="A0A451BJS8"/>
<organism evidence="3">
    <name type="scientific">Candidatus Kentrum sp. SD</name>
    <dbReference type="NCBI Taxonomy" id="2126332"/>
    <lineage>
        <taxon>Bacteria</taxon>
        <taxon>Pseudomonadati</taxon>
        <taxon>Pseudomonadota</taxon>
        <taxon>Gammaproteobacteria</taxon>
        <taxon>Candidatus Kentrum</taxon>
    </lineage>
</organism>
<name>A0A451BJS8_9GAMM</name>
<evidence type="ECO:0000313" key="2">
    <source>
        <dbReference type="EMBL" id="VFK41478.1"/>
    </source>
</evidence>
<dbReference type="EMBL" id="CAADFU010000012">
    <property type="protein sequence ID" value="VFK41478.1"/>
    <property type="molecule type" value="Genomic_DNA"/>
</dbReference>